<dbReference type="Proteomes" id="UP000812440">
    <property type="component" value="Chromosome 8_10"/>
</dbReference>
<evidence type="ECO:0000313" key="1">
    <source>
        <dbReference type="EMBL" id="KAG8446213.1"/>
    </source>
</evidence>
<dbReference type="AlphaFoldDB" id="A0A8T2JRL5"/>
<sequence length="108" mass="12673">MQRPVWKCWMLQLRGSLEHLLVVATIISAYNNLNWVQTCDSAHAKPDTCLYMKFCTILFIFRPGERTHVCELVRVFCYSDNIIDNKKHSLNHVYTNPNTPYCEISSYL</sequence>
<proteinExistence type="predicted"/>
<organism evidence="1 2">
    <name type="scientific">Hymenochirus boettgeri</name>
    <name type="common">Congo dwarf clawed frog</name>
    <dbReference type="NCBI Taxonomy" id="247094"/>
    <lineage>
        <taxon>Eukaryota</taxon>
        <taxon>Metazoa</taxon>
        <taxon>Chordata</taxon>
        <taxon>Craniata</taxon>
        <taxon>Vertebrata</taxon>
        <taxon>Euteleostomi</taxon>
        <taxon>Amphibia</taxon>
        <taxon>Batrachia</taxon>
        <taxon>Anura</taxon>
        <taxon>Pipoidea</taxon>
        <taxon>Pipidae</taxon>
        <taxon>Pipinae</taxon>
        <taxon>Hymenochirus</taxon>
    </lineage>
</organism>
<gene>
    <name evidence="1" type="ORF">GDO86_013895</name>
</gene>
<protein>
    <submittedName>
        <fullName evidence="1">Uncharacterized protein</fullName>
    </submittedName>
</protein>
<reference evidence="1" key="1">
    <citation type="thesis" date="2020" institute="ProQuest LLC" country="789 East Eisenhower Parkway, Ann Arbor, MI, USA">
        <title>Comparative Genomics and Chromosome Evolution.</title>
        <authorList>
            <person name="Mudd A.B."/>
        </authorList>
    </citation>
    <scope>NUCLEOTIDE SEQUENCE</scope>
    <source>
        <strain evidence="1">Female2</strain>
        <tissue evidence="1">Blood</tissue>
    </source>
</reference>
<comment type="caution">
    <text evidence="1">The sequence shown here is derived from an EMBL/GenBank/DDBJ whole genome shotgun (WGS) entry which is preliminary data.</text>
</comment>
<keyword evidence="2" id="KW-1185">Reference proteome</keyword>
<accession>A0A8T2JRL5</accession>
<name>A0A8T2JRL5_9PIPI</name>
<evidence type="ECO:0000313" key="2">
    <source>
        <dbReference type="Proteomes" id="UP000812440"/>
    </source>
</evidence>
<dbReference type="EMBL" id="JAACNH010000003">
    <property type="protein sequence ID" value="KAG8446213.1"/>
    <property type="molecule type" value="Genomic_DNA"/>
</dbReference>